<evidence type="ECO:0000256" key="1">
    <source>
        <dbReference type="SAM" id="MobiDB-lite"/>
    </source>
</evidence>
<feature type="compositionally biased region" description="Basic and acidic residues" evidence="1">
    <location>
        <begin position="80"/>
        <end position="90"/>
    </location>
</feature>
<comment type="caution">
    <text evidence="2">The sequence shown here is derived from an EMBL/GenBank/DDBJ whole genome shotgun (WGS) entry which is preliminary data.</text>
</comment>
<name>A0ABR1HL71_9HYPO</name>
<keyword evidence="3" id="KW-1185">Reference proteome</keyword>
<dbReference type="Proteomes" id="UP001498476">
    <property type="component" value="Unassembled WGS sequence"/>
</dbReference>
<evidence type="ECO:0000313" key="3">
    <source>
        <dbReference type="Proteomes" id="UP001498476"/>
    </source>
</evidence>
<protein>
    <submittedName>
        <fullName evidence="2">Uncharacterized protein</fullName>
    </submittedName>
</protein>
<dbReference type="EMBL" id="JAZAVJ010000021">
    <property type="protein sequence ID" value="KAK7421640.1"/>
    <property type="molecule type" value="Genomic_DNA"/>
</dbReference>
<gene>
    <name evidence="2" type="ORF">QQX98_002107</name>
</gene>
<proteinExistence type="predicted"/>
<feature type="region of interest" description="Disordered" evidence="1">
    <location>
        <begin position="1"/>
        <end position="62"/>
    </location>
</feature>
<reference evidence="2 3" key="1">
    <citation type="journal article" date="2025" name="Microbiol. Resour. Announc.">
        <title>Draft genome sequences for Neonectria magnoliae and Neonectria punicea, canker pathogens of Liriodendron tulipifera and Acer saccharum in West Virginia.</title>
        <authorList>
            <person name="Petronek H.M."/>
            <person name="Kasson M.T."/>
            <person name="Metheny A.M."/>
            <person name="Stauder C.M."/>
            <person name="Lovett B."/>
            <person name="Lynch S.C."/>
            <person name="Garnas J.R."/>
            <person name="Kasson L.R."/>
            <person name="Stajich J.E."/>
        </authorList>
    </citation>
    <scope>NUCLEOTIDE SEQUENCE [LARGE SCALE GENOMIC DNA]</scope>
    <source>
        <strain evidence="2 3">NRRL 64653</strain>
    </source>
</reference>
<feature type="region of interest" description="Disordered" evidence="1">
    <location>
        <begin position="76"/>
        <end position="144"/>
    </location>
</feature>
<sequence length="253" mass="28191">MPRNIKVLFKGKRAKGNNPPVIPVRNPELEANTLIQPDDTDASPYTSNTSEQARKYSMAQRQRRFHRMPYLEIDAQMDYENTKHGHHLESQDEVTSSRKTSSKKDLDDEGEMMQKLDSSGSEGWADDELSDKSQWSSQPSSSHNGEYISATVSLISSAELSTSKADLRMDGQPFVCLQCNQPSGSTSRTPSEPHEFWTQVEQSGLPPLNAPRMNGLDFQVPPNFQAELSDKSSEIPSCLIASNSEEQNLTPAE</sequence>
<organism evidence="2 3">
    <name type="scientific">Neonectria punicea</name>
    <dbReference type="NCBI Taxonomy" id="979145"/>
    <lineage>
        <taxon>Eukaryota</taxon>
        <taxon>Fungi</taxon>
        <taxon>Dikarya</taxon>
        <taxon>Ascomycota</taxon>
        <taxon>Pezizomycotina</taxon>
        <taxon>Sordariomycetes</taxon>
        <taxon>Hypocreomycetidae</taxon>
        <taxon>Hypocreales</taxon>
        <taxon>Nectriaceae</taxon>
        <taxon>Neonectria</taxon>
    </lineage>
</organism>
<evidence type="ECO:0000313" key="2">
    <source>
        <dbReference type="EMBL" id="KAK7421640.1"/>
    </source>
</evidence>
<accession>A0ABR1HL71</accession>
<feature type="compositionally biased region" description="Low complexity" evidence="1">
    <location>
        <begin position="132"/>
        <end position="142"/>
    </location>
</feature>